<dbReference type="EMBL" id="VBOT01000138">
    <property type="protein sequence ID" value="TMQ48542.1"/>
    <property type="molecule type" value="Genomic_DNA"/>
</dbReference>
<proteinExistence type="predicted"/>
<evidence type="ECO:0000313" key="2">
    <source>
        <dbReference type="EMBL" id="TMQ48542.1"/>
    </source>
</evidence>
<gene>
    <name evidence="2" type="ORF">E6K73_11835</name>
</gene>
<evidence type="ECO:0000313" key="3">
    <source>
        <dbReference type="Proteomes" id="UP000320184"/>
    </source>
</evidence>
<dbReference type="InterPro" id="IPR021655">
    <property type="entry name" value="Put_metal-bd"/>
</dbReference>
<dbReference type="InterPro" id="IPR008752">
    <property type="entry name" value="Peptidase_M11"/>
</dbReference>
<dbReference type="Pfam" id="PF05548">
    <property type="entry name" value="Peptidase_M11"/>
    <property type="match status" value="1"/>
</dbReference>
<reference evidence="2 3" key="1">
    <citation type="journal article" date="2019" name="Nat. Microbiol.">
        <title>Mediterranean grassland soil C-N compound turnover is dependent on rainfall and depth, and is mediated by genomically divergent microorganisms.</title>
        <authorList>
            <person name="Diamond S."/>
            <person name="Andeer P.F."/>
            <person name="Li Z."/>
            <person name="Crits-Christoph A."/>
            <person name="Burstein D."/>
            <person name="Anantharaman K."/>
            <person name="Lane K.R."/>
            <person name="Thomas B.C."/>
            <person name="Pan C."/>
            <person name="Northen T.R."/>
            <person name="Banfield J.F."/>
        </authorList>
    </citation>
    <scope>NUCLEOTIDE SEQUENCE [LARGE SCALE GENOMIC DNA]</scope>
    <source>
        <strain evidence="2">WS_3</strain>
    </source>
</reference>
<accession>A0A538SAZ3</accession>
<dbReference type="Proteomes" id="UP000320184">
    <property type="component" value="Unassembled WGS sequence"/>
</dbReference>
<evidence type="ECO:0000259" key="1">
    <source>
        <dbReference type="Pfam" id="PF05548"/>
    </source>
</evidence>
<organism evidence="2 3">
    <name type="scientific">Eiseniibacteriota bacterium</name>
    <dbReference type="NCBI Taxonomy" id="2212470"/>
    <lineage>
        <taxon>Bacteria</taxon>
        <taxon>Candidatus Eiseniibacteriota</taxon>
    </lineage>
</organism>
<comment type="caution">
    <text evidence="2">The sequence shown here is derived from an EMBL/GenBank/DDBJ whole genome shotgun (WGS) entry which is preliminary data.</text>
</comment>
<dbReference type="Pfam" id="PF11617">
    <property type="entry name" value="Cu-binding_MopE"/>
    <property type="match status" value="1"/>
</dbReference>
<dbReference type="AlphaFoldDB" id="A0A538SAZ3"/>
<name>A0A538SAZ3_UNCEI</name>
<feature type="domain" description="Peptidase M11 gametolysin" evidence="1">
    <location>
        <begin position="107"/>
        <end position="376"/>
    </location>
</feature>
<dbReference type="SUPFAM" id="SSF55486">
    <property type="entry name" value="Metalloproteases ('zincins'), catalytic domain"/>
    <property type="match status" value="1"/>
</dbReference>
<sequence length="597" mass="61966">MACLLVSGPAFAARREPVEVVGRLEVIQVDDFVGGGSRVVHHVRDSATGRRFELALPGDAPALRTGMVVRVRGEASRGRGRRRLSATSVEVLAAPAVAATVVGQRRAAVIVVDFLQDGKTVACIDAAIGATMFTGDPSVNKLYQVASYGQVSWPSDTDGNGQVDVFRVQINDAGNDCASDTWRAEADSAAGAGGVNLGLYQHRVYVFPSTVACSWAGRGLIGCGDACWAMVATCDRGDVFAHELGHNLGMRHASFDADNNGVIDSSCPWGSWPGEGEYCDDSDFMGISTNVWRLVNGLHENEMGWLAAARISDATDGGTYTLAPLETVPSDPAARQLVRVAKPDTASMYYLSYRRRVGYDTNLRPSYADRTSIHTQSSSGNTLLVGFLADGESFHDAANGIAFTQIGHDAASATIVIDLTCGNGVLDPGEECDGANLGGATCGGCTGQPSCNTGCRIDFLSCSDGVCQEGETCDGCPQDCVHPAAPSLTVCCGDGVCNGGETGANCARDCGSCTDADGDGYCAQTDCNDADASIHPGAVELCTGGRDENCDGLVDCADPSCATDPACTCLAGGANCTFASQCCSGSCRAKGRKKTCR</sequence>
<protein>
    <recommendedName>
        <fullName evidence="1">Peptidase M11 gametolysin domain-containing protein</fullName>
    </recommendedName>
</protein>